<evidence type="ECO:0000256" key="1">
    <source>
        <dbReference type="SAM" id="MobiDB-lite"/>
    </source>
</evidence>
<dbReference type="GO" id="GO:0005975">
    <property type="term" value="P:carbohydrate metabolic process"/>
    <property type="evidence" value="ECO:0007669"/>
    <property type="project" value="InterPro"/>
</dbReference>
<dbReference type="SUPFAM" id="SSF74650">
    <property type="entry name" value="Galactose mutarotase-like"/>
    <property type="match status" value="1"/>
</dbReference>
<evidence type="ECO:0000313" key="2">
    <source>
        <dbReference type="EMBL" id="CCO14765.1"/>
    </source>
</evidence>
<organism evidence="2 3">
    <name type="scientific">Bathycoccus prasinos</name>
    <dbReference type="NCBI Taxonomy" id="41875"/>
    <lineage>
        <taxon>Eukaryota</taxon>
        <taxon>Viridiplantae</taxon>
        <taxon>Chlorophyta</taxon>
        <taxon>Mamiellophyceae</taxon>
        <taxon>Mamiellales</taxon>
        <taxon>Bathycoccaceae</taxon>
        <taxon>Bathycoccus</taxon>
    </lineage>
</organism>
<feature type="compositionally biased region" description="Low complexity" evidence="1">
    <location>
        <begin position="12"/>
        <end position="21"/>
    </location>
</feature>
<keyword evidence="3" id="KW-1185">Reference proteome</keyword>
<dbReference type="KEGG" id="bpg:Bathy02g04210"/>
<dbReference type="GO" id="GO:0005737">
    <property type="term" value="C:cytoplasm"/>
    <property type="evidence" value="ECO:0007669"/>
    <property type="project" value="TreeGrafter"/>
</dbReference>
<dbReference type="EMBL" id="FO082277">
    <property type="protein sequence ID" value="CCO14765.1"/>
    <property type="molecule type" value="Genomic_DNA"/>
</dbReference>
<dbReference type="PANTHER" id="PTHR11122:SF13">
    <property type="entry name" value="GLUCOSE-6-PHOSPHATE 1-EPIMERASE"/>
    <property type="match status" value="1"/>
</dbReference>
<dbReference type="GO" id="GO:0047938">
    <property type="term" value="F:glucose-6-phosphate 1-epimerase activity"/>
    <property type="evidence" value="ECO:0007669"/>
    <property type="project" value="TreeGrafter"/>
</dbReference>
<dbReference type="InterPro" id="IPR011013">
    <property type="entry name" value="Gal_mutarotase_sf_dom"/>
</dbReference>
<proteinExistence type="predicted"/>
<dbReference type="AlphaFoldDB" id="K8EQR4"/>
<dbReference type="GO" id="GO:0030246">
    <property type="term" value="F:carbohydrate binding"/>
    <property type="evidence" value="ECO:0007669"/>
    <property type="project" value="InterPro"/>
</dbReference>
<dbReference type="PANTHER" id="PTHR11122">
    <property type="entry name" value="APOSPORY-ASSOCIATED PROTEIN C-RELATED"/>
    <property type="match status" value="1"/>
</dbReference>
<feature type="region of interest" description="Disordered" evidence="1">
    <location>
        <begin position="186"/>
        <end position="207"/>
    </location>
</feature>
<dbReference type="GeneID" id="19017534"/>
<dbReference type="Gene3D" id="2.70.98.10">
    <property type="match status" value="1"/>
</dbReference>
<sequence length="522" mass="59513">MSAKSCYFLKNQRQQQQQQQQIRRRQRRVKFVPHAAGKNASSSTNKNEKGEDLSGPEISEEEAKSKNQLFGQEVLNVDELDEEVKSLAVSSEETQVLNREHHIEGFVAISDSGRSGARKVLLTHPSGATCEIYTKGASVASWTLPNGGEVLFTPDFSDFKNEAPRDAGLSYNFPHWDGFDLHSMKKKGEEENEEEENKGDANEIDSKEDFNIRQMNFDILDTGIRELWNPEDNTYTANPYVTIYTTDDDQSRKKWNDNAFQVTLTFTLEFDALNISHSVENKNNNIDNGESSSTSSNNNNNVDESSSNLDFEYASGYRGHVRVADLTAVPPRAYYLGLDDCVYFDMTDTEKTGGDPQVKFTKDLDEYDEKCFTLKEKTERVYANVKRDSTMLEIGTGSSIVIEDYDRFAIGYDFPDEETAMKQTGNWHDRAVFSYWKSKEKKNDESYRWFSGLGFGNITKLVKLKAGQTQTHTARLVVRDATLSENIIKERDAKRSYEAVEREFSKREGYNMEGSELPQDFQ</sequence>
<reference evidence="2 3" key="1">
    <citation type="submission" date="2011-10" db="EMBL/GenBank/DDBJ databases">
        <authorList>
            <person name="Genoscope - CEA"/>
        </authorList>
    </citation>
    <scope>NUCLEOTIDE SEQUENCE [LARGE SCALE GENOMIC DNA]</scope>
    <source>
        <strain evidence="2 3">RCC 1105</strain>
    </source>
</reference>
<feature type="compositionally biased region" description="Basic and acidic residues" evidence="1">
    <location>
        <begin position="198"/>
        <end position="207"/>
    </location>
</feature>
<dbReference type="Proteomes" id="UP000198341">
    <property type="component" value="Chromosome 2"/>
</dbReference>
<dbReference type="InterPro" id="IPR014718">
    <property type="entry name" value="GH-type_carb-bd"/>
</dbReference>
<evidence type="ECO:0000313" key="3">
    <source>
        <dbReference type="Proteomes" id="UP000198341"/>
    </source>
</evidence>
<feature type="compositionally biased region" description="Basic residues" evidence="1">
    <location>
        <begin position="22"/>
        <end position="31"/>
    </location>
</feature>
<feature type="compositionally biased region" description="Low complexity" evidence="1">
    <location>
        <begin position="285"/>
        <end position="307"/>
    </location>
</feature>
<dbReference type="RefSeq" id="XP_007514525.1">
    <property type="nucleotide sequence ID" value="XM_007514463.1"/>
</dbReference>
<feature type="region of interest" description="Disordered" evidence="1">
    <location>
        <begin position="1"/>
        <end position="66"/>
    </location>
</feature>
<gene>
    <name evidence="2" type="ORF">Bathy02g04210</name>
</gene>
<feature type="region of interest" description="Disordered" evidence="1">
    <location>
        <begin position="281"/>
        <end position="307"/>
    </location>
</feature>
<protein>
    <submittedName>
        <fullName evidence="2">Uncharacterized protein</fullName>
    </submittedName>
</protein>
<dbReference type="STRING" id="41875.K8EQR4"/>
<accession>K8EQR4</accession>
<name>K8EQR4_9CHLO</name>